<evidence type="ECO:0000256" key="2">
    <source>
        <dbReference type="ARBA" id="ARBA00023163"/>
    </source>
</evidence>
<dbReference type="SMART" id="SM01134">
    <property type="entry name" value="DeoRC"/>
    <property type="match status" value="1"/>
</dbReference>
<dbReference type="InterPro" id="IPR014036">
    <property type="entry name" value="DeoR-like_C"/>
</dbReference>
<keyword evidence="1" id="KW-0805">Transcription regulation</keyword>
<dbReference type="Gene3D" id="1.10.10.10">
    <property type="entry name" value="Winged helix-like DNA-binding domain superfamily/Winged helix DNA-binding domain"/>
    <property type="match status" value="1"/>
</dbReference>
<dbReference type="EMBL" id="BAABHK010000010">
    <property type="protein sequence ID" value="GAA4632147.1"/>
    <property type="molecule type" value="Genomic_DNA"/>
</dbReference>
<feature type="domain" description="HTH deoR-type" evidence="3">
    <location>
        <begin position="28"/>
        <end position="83"/>
    </location>
</feature>
<gene>
    <name evidence="4" type="ORF">GCM10023196_064390</name>
</gene>
<evidence type="ECO:0000313" key="5">
    <source>
        <dbReference type="Proteomes" id="UP001501442"/>
    </source>
</evidence>
<dbReference type="InterPro" id="IPR050313">
    <property type="entry name" value="Carb_Metab_HTH_regulators"/>
</dbReference>
<keyword evidence="5" id="KW-1185">Reference proteome</keyword>
<dbReference type="SMART" id="SM00420">
    <property type="entry name" value="HTH_DEOR"/>
    <property type="match status" value="1"/>
</dbReference>
<dbReference type="PROSITE" id="PS51000">
    <property type="entry name" value="HTH_DEOR_2"/>
    <property type="match status" value="1"/>
</dbReference>
<dbReference type="InterPro" id="IPR036388">
    <property type="entry name" value="WH-like_DNA-bd_sf"/>
</dbReference>
<comment type="caution">
    <text evidence="4">The sequence shown here is derived from an EMBL/GenBank/DDBJ whole genome shotgun (WGS) entry which is preliminary data.</text>
</comment>
<dbReference type="PRINTS" id="PR00037">
    <property type="entry name" value="HTHLACR"/>
</dbReference>
<organism evidence="4 5">
    <name type="scientific">Actinoallomurus vinaceus</name>
    <dbReference type="NCBI Taxonomy" id="1080074"/>
    <lineage>
        <taxon>Bacteria</taxon>
        <taxon>Bacillati</taxon>
        <taxon>Actinomycetota</taxon>
        <taxon>Actinomycetes</taxon>
        <taxon>Streptosporangiales</taxon>
        <taxon>Thermomonosporaceae</taxon>
        <taxon>Actinoallomurus</taxon>
    </lineage>
</organism>
<dbReference type="Pfam" id="PF00455">
    <property type="entry name" value="DeoRC"/>
    <property type="match status" value="1"/>
</dbReference>
<dbReference type="InterPro" id="IPR037171">
    <property type="entry name" value="NagB/RpiA_transferase-like"/>
</dbReference>
<reference evidence="5" key="1">
    <citation type="journal article" date="2019" name="Int. J. Syst. Evol. Microbiol.">
        <title>The Global Catalogue of Microorganisms (GCM) 10K type strain sequencing project: providing services to taxonomists for standard genome sequencing and annotation.</title>
        <authorList>
            <consortium name="The Broad Institute Genomics Platform"/>
            <consortium name="The Broad Institute Genome Sequencing Center for Infectious Disease"/>
            <person name="Wu L."/>
            <person name="Ma J."/>
        </authorList>
    </citation>
    <scope>NUCLEOTIDE SEQUENCE [LARGE SCALE GENOMIC DNA]</scope>
    <source>
        <strain evidence="5">JCM 17939</strain>
    </source>
</reference>
<evidence type="ECO:0000256" key="1">
    <source>
        <dbReference type="ARBA" id="ARBA00023015"/>
    </source>
</evidence>
<name>A0ABP8UIT1_9ACTN</name>
<dbReference type="InterPro" id="IPR001034">
    <property type="entry name" value="DeoR_HTH"/>
</dbReference>
<dbReference type="Proteomes" id="UP001501442">
    <property type="component" value="Unassembled WGS sequence"/>
</dbReference>
<dbReference type="PANTHER" id="PTHR30363">
    <property type="entry name" value="HTH-TYPE TRANSCRIPTIONAL REGULATOR SRLR-RELATED"/>
    <property type="match status" value="1"/>
</dbReference>
<evidence type="ECO:0000313" key="4">
    <source>
        <dbReference type="EMBL" id="GAA4632147.1"/>
    </source>
</evidence>
<keyword evidence="2" id="KW-0804">Transcription</keyword>
<dbReference type="InterPro" id="IPR036390">
    <property type="entry name" value="WH_DNA-bd_sf"/>
</dbReference>
<sequence>MSSGGERFAPVPPIINRRGTLYSDRMRQEERLGLILDRLARDGSVSVTELTTELKASPASIRRDLHVLEEQQLLKRTHGGAVSAEVMYELPMRYRTGRHHQEKLRIAQAAAELVTDSVHSVGLGGGTTTTELARLLGAAARPLKVITNALNIAGELSVRPSIDLVVTGGSVRSASYELVGPIADQALADINLDLVFIGVDGIEAGRGISTHDDVEAQTDRCLLRTADRVIVLTDGSKVGKRAFSRITGIEEISGLITDVGADAAELDRLRAAGVDVTTV</sequence>
<evidence type="ECO:0000259" key="3">
    <source>
        <dbReference type="PROSITE" id="PS51000"/>
    </source>
</evidence>
<dbReference type="Gene3D" id="3.40.50.1360">
    <property type="match status" value="1"/>
</dbReference>
<accession>A0ABP8UIT1</accession>
<dbReference type="PANTHER" id="PTHR30363:SF44">
    <property type="entry name" value="AGA OPERON TRANSCRIPTIONAL REPRESSOR-RELATED"/>
    <property type="match status" value="1"/>
</dbReference>
<protein>
    <submittedName>
        <fullName evidence="4">DeoR/GlpR family DNA-binding transcription regulator</fullName>
    </submittedName>
</protein>
<dbReference type="SUPFAM" id="SSF46785">
    <property type="entry name" value="Winged helix' DNA-binding domain"/>
    <property type="match status" value="1"/>
</dbReference>
<dbReference type="Pfam" id="PF08220">
    <property type="entry name" value="HTH_DeoR"/>
    <property type="match status" value="1"/>
</dbReference>
<proteinExistence type="predicted"/>
<dbReference type="GO" id="GO:0003677">
    <property type="term" value="F:DNA binding"/>
    <property type="evidence" value="ECO:0007669"/>
    <property type="project" value="UniProtKB-KW"/>
</dbReference>
<keyword evidence="4" id="KW-0238">DNA-binding</keyword>
<dbReference type="SUPFAM" id="SSF100950">
    <property type="entry name" value="NagB/RpiA/CoA transferase-like"/>
    <property type="match status" value="1"/>
</dbReference>